<gene>
    <name evidence="2" type="ORF">MNBD_GAMMA03-866</name>
</gene>
<evidence type="ECO:0000313" key="2">
    <source>
        <dbReference type="EMBL" id="VAW44409.1"/>
    </source>
</evidence>
<dbReference type="EMBL" id="UOFC01000005">
    <property type="protein sequence ID" value="VAW44409.1"/>
    <property type="molecule type" value="Genomic_DNA"/>
</dbReference>
<dbReference type="AlphaFoldDB" id="A0A3B0W535"/>
<reference evidence="2" key="1">
    <citation type="submission" date="2018-06" db="EMBL/GenBank/DDBJ databases">
        <authorList>
            <person name="Zhirakovskaya E."/>
        </authorList>
    </citation>
    <scope>NUCLEOTIDE SEQUENCE</scope>
</reference>
<name>A0A3B0W535_9ZZZZ</name>
<evidence type="ECO:0000256" key="1">
    <source>
        <dbReference type="SAM" id="MobiDB-lite"/>
    </source>
</evidence>
<accession>A0A3B0W535</accession>
<organism evidence="2">
    <name type="scientific">hydrothermal vent metagenome</name>
    <dbReference type="NCBI Taxonomy" id="652676"/>
    <lineage>
        <taxon>unclassified sequences</taxon>
        <taxon>metagenomes</taxon>
        <taxon>ecological metagenomes</taxon>
    </lineage>
</organism>
<proteinExistence type="predicted"/>
<protein>
    <submittedName>
        <fullName evidence="2">Uncharacterized protein</fullName>
    </submittedName>
</protein>
<feature type="region of interest" description="Disordered" evidence="1">
    <location>
        <begin position="24"/>
        <end position="46"/>
    </location>
</feature>
<sequence length="46" mass="5132">MNIIYDGTFSLETDGNQTFHQNTFGIDGDAENSDRFGDTLTSGDKW</sequence>